<feature type="non-terminal residue" evidence="4">
    <location>
        <position position="1"/>
    </location>
</feature>
<name>A0ABQ8ECQ8_BRANA</name>
<proteinExistence type="predicted"/>
<accession>A0ABQ8ECQ8</accession>
<evidence type="ECO:0000256" key="1">
    <source>
        <dbReference type="ARBA" id="ARBA00004123"/>
    </source>
</evidence>
<dbReference type="InterPro" id="IPR035979">
    <property type="entry name" value="RBD_domain_sf"/>
</dbReference>
<evidence type="ECO:0000256" key="2">
    <source>
        <dbReference type="ARBA" id="ARBA00023242"/>
    </source>
</evidence>
<dbReference type="Gene3D" id="3.30.70.330">
    <property type="match status" value="1"/>
</dbReference>
<dbReference type="InterPro" id="IPR000504">
    <property type="entry name" value="RRM_dom"/>
</dbReference>
<organism evidence="4 5">
    <name type="scientific">Brassica napus</name>
    <name type="common">Rape</name>
    <dbReference type="NCBI Taxonomy" id="3708"/>
    <lineage>
        <taxon>Eukaryota</taxon>
        <taxon>Viridiplantae</taxon>
        <taxon>Streptophyta</taxon>
        <taxon>Embryophyta</taxon>
        <taxon>Tracheophyta</taxon>
        <taxon>Spermatophyta</taxon>
        <taxon>Magnoliopsida</taxon>
        <taxon>eudicotyledons</taxon>
        <taxon>Gunneridae</taxon>
        <taxon>Pentapetalae</taxon>
        <taxon>rosids</taxon>
        <taxon>malvids</taxon>
        <taxon>Brassicales</taxon>
        <taxon>Brassicaceae</taxon>
        <taxon>Brassiceae</taxon>
        <taxon>Brassica</taxon>
    </lineage>
</organism>
<sequence length="153" mass="17593">SSHDNGVRRALLCYNDGLSLSLSAEFAKLISLYLIPLVIPKKLEILTVLCSWVEFLILRQEETLCEAMSKYCKVKSLWLVRHIVTGASRGYAFVEYETEKGDSSFLRAIDAWMNTKKIRRVISQEDLKKLGIQLTYQREDTCHILRYTTISLA</sequence>
<dbReference type="SUPFAM" id="SSF54928">
    <property type="entry name" value="RNA-binding domain, RBD"/>
    <property type="match status" value="1"/>
</dbReference>
<dbReference type="Proteomes" id="UP000824890">
    <property type="component" value="Unassembled WGS sequence"/>
</dbReference>
<evidence type="ECO:0000259" key="3">
    <source>
        <dbReference type="Pfam" id="PF00076"/>
    </source>
</evidence>
<dbReference type="PANTHER" id="PTHR13952:SF6">
    <property type="entry name" value="U11_U12 SMALL NUCLEAR RIBONUCLEOPROTEIN 35 KDA PROTEIN"/>
    <property type="match status" value="1"/>
</dbReference>
<keyword evidence="5" id="KW-1185">Reference proteome</keyword>
<evidence type="ECO:0000313" key="4">
    <source>
        <dbReference type="EMBL" id="KAH0939142.1"/>
    </source>
</evidence>
<evidence type="ECO:0000313" key="5">
    <source>
        <dbReference type="Proteomes" id="UP000824890"/>
    </source>
</evidence>
<comment type="subcellular location">
    <subcellularLocation>
        <location evidence="1">Nucleus</location>
    </subcellularLocation>
</comment>
<keyword evidence="2" id="KW-0539">Nucleus</keyword>
<dbReference type="PANTHER" id="PTHR13952">
    <property type="entry name" value="U1 SMALL NUCLEAR RIBONUCLEOPROTEIN 70 KD"/>
    <property type="match status" value="1"/>
</dbReference>
<protein>
    <recommendedName>
        <fullName evidence="3">RRM domain-containing protein</fullName>
    </recommendedName>
</protein>
<dbReference type="EMBL" id="JAGKQM010000002">
    <property type="protein sequence ID" value="KAH0939142.1"/>
    <property type="molecule type" value="Genomic_DNA"/>
</dbReference>
<comment type="caution">
    <text evidence="4">The sequence shown here is derived from an EMBL/GenBank/DDBJ whole genome shotgun (WGS) entry which is preliminary data.</text>
</comment>
<dbReference type="InterPro" id="IPR012677">
    <property type="entry name" value="Nucleotide-bd_a/b_plait_sf"/>
</dbReference>
<dbReference type="Pfam" id="PF00076">
    <property type="entry name" value="RRM_1"/>
    <property type="match status" value="1"/>
</dbReference>
<gene>
    <name evidence="4" type="ORF">HID58_006603</name>
</gene>
<feature type="domain" description="RRM" evidence="3">
    <location>
        <begin position="61"/>
        <end position="101"/>
    </location>
</feature>
<dbReference type="InterPro" id="IPR051183">
    <property type="entry name" value="U1_U11-U12_snRNP_70-35kDa"/>
</dbReference>
<reference evidence="4 5" key="1">
    <citation type="submission" date="2021-05" db="EMBL/GenBank/DDBJ databases">
        <title>Genome Assembly of Synthetic Allotetraploid Brassica napus Reveals Homoeologous Exchanges between Subgenomes.</title>
        <authorList>
            <person name="Davis J.T."/>
        </authorList>
    </citation>
    <scope>NUCLEOTIDE SEQUENCE [LARGE SCALE GENOMIC DNA]</scope>
    <source>
        <strain evidence="5">cv. Da-Ae</strain>
        <tissue evidence="4">Seedling</tissue>
    </source>
</reference>